<comment type="caution">
    <text evidence="1">The sequence shown here is derived from an EMBL/GenBank/DDBJ whole genome shotgun (WGS) entry which is preliminary data.</text>
</comment>
<reference evidence="1 2" key="2">
    <citation type="journal article" date="2016" name="Int. J. Syst. Evol. Microbiol.">
        <title>Taxonomy of haemolytic and/or proteolytic strains of the genus Acinetobacter with the proposal of Acinetobacter courvalinii sp. nov. (genomic species 14 sensu Bouvet &amp; Jeanjean), Acinetobacter dispersus sp. nov. (genomic species 17), Acinetobacter modestus sp. nov., Acinetobacter proteolyticus sp. nov. and Acinetobacter vivianii sp. nov.</title>
        <authorList>
            <person name="Nemec A."/>
            <person name="Radolfova-Krizova L."/>
            <person name="Maixnerova M."/>
            <person name="Vrestiakova E."/>
            <person name="Jezek P."/>
            <person name="Sedo O."/>
        </authorList>
    </citation>
    <scope>NUCLEOTIDE SEQUENCE [LARGE SCALE GENOMIC DNA]</scope>
    <source>
        <strain evidence="1 2">NIPH 236</strain>
    </source>
</reference>
<name>A0ABP2TWW8_9GAMM</name>
<dbReference type="GeneID" id="92837010"/>
<dbReference type="RefSeq" id="WP_004662784.1">
    <property type="nucleotide sequence ID" value="NZ_BMDV01000001.1"/>
</dbReference>
<keyword evidence="2" id="KW-1185">Reference proteome</keyword>
<gene>
    <name evidence="1" type="ORF">F992_02310</name>
</gene>
<reference evidence="2" key="1">
    <citation type="submission" date="2013-02" db="EMBL/GenBank/DDBJ databases">
        <title>The Genome Sequence of Acinetobacter sp. NIPH 236.</title>
        <authorList>
            <consortium name="The Broad Institute Genome Sequencing Platform"/>
            <consortium name="The Broad Institute Genome Sequencing Center for Infectious Disease"/>
            <person name="Cerqueira G."/>
            <person name="Feldgarden M."/>
            <person name="Courvalin P."/>
            <person name="Perichon B."/>
            <person name="Grillot-Courvalin C."/>
            <person name="Clermont D."/>
            <person name="Rocha E."/>
            <person name="Yoon E.-J."/>
            <person name="Nemec A."/>
            <person name="Walker B."/>
            <person name="Young S.K."/>
            <person name="Zeng Q."/>
            <person name="Gargeya S."/>
            <person name="Fitzgerald M."/>
            <person name="Haas B."/>
            <person name="Abouelleil A."/>
            <person name="Alvarado L."/>
            <person name="Arachchi H.M."/>
            <person name="Berlin A.M."/>
            <person name="Chapman S.B."/>
            <person name="Dewar J."/>
            <person name="Goldberg J."/>
            <person name="Griggs A."/>
            <person name="Gujja S."/>
            <person name="Hansen M."/>
            <person name="Howarth C."/>
            <person name="Imamovic A."/>
            <person name="Larimer J."/>
            <person name="McCowan C."/>
            <person name="Murphy C."/>
            <person name="Neiman D."/>
            <person name="Pearson M."/>
            <person name="Priest M."/>
            <person name="Roberts A."/>
            <person name="Saif S."/>
            <person name="Shea T."/>
            <person name="Sisk P."/>
            <person name="Sykes S."/>
            <person name="Wortman J."/>
            <person name="Nusbaum C."/>
            <person name="Birren B."/>
        </authorList>
    </citation>
    <scope>NUCLEOTIDE SEQUENCE [LARGE SCALE GENOMIC DNA]</scope>
    <source>
        <strain evidence="2">NIPH 236</strain>
    </source>
</reference>
<proteinExistence type="predicted"/>
<dbReference type="EMBL" id="APOJ01000025">
    <property type="protein sequence ID" value="ENU26761.1"/>
    <property type="molecule type" value="Genomic_DNA"/>
</dbReference>
<protein>
    <submittedName>
        <fullName evidence="1">Uncharacterized protein</fullName>
    </submittedName>
</protein>
<accession>A0ABP2TWW8</accession>
<dbReference type="Proteomes" id="UP000013190">
    <property type="component" value="Unassembled WGS sequence"/>
</dbReference>
<evidence type="ECO:0000313" key="2">
    <source>
        <dbReference type="Proteomes" id="UP000013190"/>
    </source>
</evidence>
<sequence length="77" mass="9000">MNDTSLLNELNLMIDHYVSRNGYRPSRIIVGYKAYATLMTDSNFFNEVTNSALNPNKRKYKKLKIKVTKDDNQLELE</sequence>
<evidence type="ECO:0000313" key="1">
    <source>
        <dbReference type="EMBL" id="ENU26761.1"/>
    </source>
</evidence>
<organism evidence="1 2">
    <name type="scientific">Acinetobacter modestus</name>
    <dbReference type="NCBI Taxonomy" id="1776740"/>
    <lineage>
        <taxon>Bacteria</taxon>
        <taxon>Pseudomonadati</taxon>
        <taxon>Pseudomonadota</taxon>
        <taxon>Gammaproteobacteria</taxon>
        <taxon>Moraxellales</taxon>
        <taxon>Moraxellaceae</taxon>
        <taxon>Acinetobacter</taxon>
    </lineage>
</organism>